<organism evidence="2 3">
    <name type="scientific">Suillus plorans</name>
    <dbReference type="NCBI Taxonomy" id="116603"/>
    <lineage>
        <taxon>Eukaryota</taxon>
        <taxon>Fungi</taxon>
        <taxon>Dikarya</taxon>
        <taxon>Basidiomycota</taxon>
        <taxon>Agaricomycotina</taxon>
        <taxon>Agaricomycetes</taxon>
        <taxon>Agaricomycetidae</taxon>
        <taxon>Boletales</taxon>
        <taxon>Suillineae</taxon>
        <taxon>Suillaceae</taxon>
        <taxon>Suillus</taxon>
    </lineage>
</organism>
<sequence>MPTWQDMQTNVTSSACTTGAAEEEAIFPYRTVSADETKLQIKTRVSANNGSLTFSSPGAVTAPVDAGNDKAIRGAVPPVDFLQFSRFNLFFRLTFIILLHPLFLPVPLLQGDFRCTPLGSCRLQLQEFKGTTLQSPFKHSFSRILETLDGAVTATPPFERPPGSSLTATPPFERPPVPNYYTYEFRDFGWQLEPLLPLSALQFPTATPPFERPPVPNYYTYEFRDFGWQLEPLLPLSALQFPTILLIGTGGCAVHATLAPAYWDWGSAQCIPLVSGSCFLELAVVQCMPLVSGSCLLGLGLSAVHATCQWLLLLGIDGIAVHATSCSNFLMVTAEPAGTFVWQVLSS</sequence>
<protein>
    <submittedName>
        <fullName evidence="2">Uncharacterized protein</fullName>
    </submittedName>
</protein>
<dbReference type="AlphaFoldDB" id="A0A9P7DA27"/>
<keyword evidence="3" id="KW-1185">Reference proteome</keyword>
<evidence type="ECO:0000313" key="3">
    <source>
        <dbReference type="Proteomes" id="UP000719766"/>
    </source>
</evidence>
<reference evidence="2" key="1">
    <citation type="journal article" date="2020" name="New Phytol.">
        <title>Comparative genomics reveals dynamic genome evolution in host specialist ectomycorrhizal fungi.</title>
        <authorList>
            <person name="Lofgren L.A."/>
            <person name="Nguyen N.H."/>
            <person name="Vilgalys R."/>
            <person name="Ruytinx J."/>
            <person name="Liao H.L."/>
            <person name="Branco S."/>
            <person name="Kuo A."/>
            <person name="LaButti K."/>
            <person name="Lipzen A."/>
            <person name="Andreopoulos W."/>
            <person name="Pangilinan J."/>
            <person name="Riley R."/>
            <person name="Hundley H."/>
            <person name="Na H."/>
            <person name="Barry K."/>
            <person name="Grigoriev I.V."/>
            <person name="Stajich J.E."/>
            <person name="Kennedy P.G."/>
        </authorList>
    </citation>
    <scope>NUCLEOTIDE SEQUENCE</scope>
    <source>
        <strain evidence="2">S12</strain>
    </source>
</reference>
<evidence type="ECO:0000256" key="1">
    <source>
        <dbReference type="SAM" id="Phobius"/>
    </source>
</evidence>
<dbReference type="RefSeq" id="XP_041153258.1">
    <property type="nucleotide sequence ID" value="XM_041300864.1"/>
</dbReference>
<evidence type="ECO:0000313" key="2">
    <source>
        <dbReference type="EMBL" id="KAG1785775.1"/>
    </source>
</evidence>
<keyword evidence="1" id="KW-0472">Membrane</keyword>
<dbReference type="Proteomes" id="UP000719766">
    <property type="component" value="Unassembled WGS sequence"/>
</dbReference>
<dbReference type="EMBL" id="JABBWE010000103">
    <property type="protein sequence ID" value="KAG1785775.1"/>
    <property type="molecule type" value="Genomic_DNA"/>
</dbReference>
<dbReference type="GeneID" id="64594628"/>
<feature type="transmembrane region" description="Helical" evidence="1">
    <location>
        <begin position="89"/>
        <end position="109"/>
    </location>
</feature>
<proteinExistence type="predicted"/>
<keyword evidence="1" id="KW-1133">Transmembrane helix</keyword>
<keyword evidence="1" id="KW-0812">Transmembrane</keyword>
<dbReference type="OrthoDB" id="2702060at2759"/>
<gene>
    <name evidence="2" type="ORF">HD556DRAFT_1313953</name>
</gene>
<comment type="caution">
    <text evidence="2">The sequence shown here is derived from an EMBL/GenBank/DDBJ whole genome shotgun (WGS) entry which is preliminary data.</text>
</comment>
<accession>A0A9P7DA27</accession>
<name>A0A9P7DA27_9AGAM</name>